<feature type="compositionally biased region" description="Polar residues" evidence="1">
    <location>
        <begin position="12"/>
        <end position="34"/>
    </location>
</feature>
<sequence>MHRFRLPEGKNSDSGNLNERPTEVTQEETNQNKDTSGLTQTSGSGGRNESVLDCLKMSEAEDRLNVSRMSPDLHIPRLNG</sequence>
<reference evidence="2 3" key="1">
    <citation type="submission" date="2023-10" db="EMBL/GenBank/DDBJ databases">
        <title>Genomes of two closely related lineages of the louse Polyplax serrata with different host specificities.</title>
        <authorList>
            <person name="Martinu J."/>
            <person name="Tarabai H."/>
            <person name="Stefka J."/>
            <person name="Hypsa V."/>
        </authorList>
    </citation>
    <scope>NUCLEOTIDE SEQUENCE [LARGE SCALE GENOMIC DNA]</scope>
    <source>
        <strain evidence="2">HR10_N</strain>
    </source>
</reference>
<gene>
    <name evidence="2" type="ORF">RUM43_009743</name>
</gene>
<feature type="compositionally biased region" description="Basic and acidic residues" evidence="1">
    <location>
        <begin position="1"/>
        <end position="11"/>
    </location>
</feature>
<evidence type="ECO:0000256" key="1">
    <source>
        <dbReference type="SAM" id="MobiDB-lite"/>
    </source>
</evidence>
<organism evidence="2 3">
    <name type="scientific">Polyplax serrata</name>
    <name type="common">Common mouse louse</name>
    <dbReference type="NCBI Taxonomy" id="468196"/>
    <lineage>
        <taxon>Eukaryota</taxon>
        <taxon>Metazoa</taxon>
        <taxon>Ecdysozoa</taxon>
        <taxon>Arthropoda</taxon>
        <taxon>Hexapoda</taxon>
        <taxon>Insecta</taxon>
        <taxon>Pterygota</taxon>
        <taxon>Neoptera</taxon>
        <taxon>Paraneoptera</taxon>
        <taxon>Psocodea</taxon>
        <taxon>Troctomorpha</taxon>
        <taxon>Phthiraptera</taxon>
        <taxon>Anoplura</taxon>
        <taxon>Polyplacidae</taxon>
        <taxon>Polyplax</taxon>
    </lineage>
</organism>
<evidence type="ECO:0000313" key="3">
    <source>
        <dbReference type="Proteomes" id="UP001372834"/>
    </source>
</evidence>
<dbReference type="EMBL" id="JAWJWE010000004">
    <property type="protein sequence ID" value="KAK6636091.1"/>
    <property type="molecule type" value="Genomic_DNA"/>
</dbReference>
<protein>
    <submittedName>
        <fullName evidence="2">Uncharacterized protein</fullName>
    </submittedName>
</protein>
<accession>A0AAN8PUT6</accession>
<dbReference type="AlphaFoldDB" id="A0AAN8PUT6"/>
<evidence type="ECO:0000313" key="2">
    <source>
        <dbReference type="EMBL" id="KAK6636091.1"/>
    </source>
</evidence>
<name>A0AAN8PUT6_POLSC</name>
<dbReference type="Proteomes" id="UP001372834">
    <property type="component" value="Unassembled WGS sequence"/>
</dbReference>
<feature type="region of interest" description="Disordered" evidence="1">
    <location>
        <begin position="1"/>
        <end position="80"/>
    </location>
</feature>
<feature type="compositionally biased region" description="Basic and acidic residues" evidence="1">
    <location>
        <begin position="56"/>
        <end position="65"/>
    </location>
</feature>
<proteinExistence type="predicted"/>
<comment type="caution">
    <text evidence="2">The sequence shown here is derived from an EMBL/GenBank/DDBJ whole genome shotgun (WGS) entry which is preliminary data.</text>
</comment>